<dbReference type="InterPro" id="IPR036397">
    <property type="entry name" value="RNaseH_sf"/>
</dbReference>
<dbReference type="GO" id="GO:0015074">
    <property type="term" value="P:DNA integration"/>
    <property type="evidence" value="ECO:0007669"/>
    <property type="project" value="InterPro"/>
</dbReference>
<dbReference type="InterPro" id="IPR001584">
    <property type="entry name" value="Integrase_cat-core"/>
</dbReference>
<dbReference type="PANTHER" id="PTHR46889:SF4">
    <property type="entry name" value="TRANSPOSASE INSO FOR INSERTION SEQUENCE ELEMENT IS911B-RELATED"/>
    <property type="match status" value="1"/>
</dbReference>
<dbReference type="AlphaFoldDB" id="A0A6L7I594"/>
<keyword evidence="5" id="KW-1185">Reference proteome</keyword>
<protein>
    <submittedName>
        <fullName evidence="4">IS3 family transposase</fullName>
    </submittedName>
</protein>
<feature type="coiled-coil region" evidence="2">
    <location>
        <begin position="62"/>
        <end position="89"/>
    </location>
</feature>
<name>A0A6L7I594_9GAMM</name>
<dbReference type="InterPro" id="IPR048020">
    <property type="entry name" value="Transpos_IS3"/>
</dbReference>
<dbReference type="GO" id="GO:0004803">
    <property type="term" value="F:transposase activity"/>
    <property type="evidence" value="ECO:0007669"/>
    <property type="project" value="InterPro"/>
</dbReference>
<evidence type="ECO:0000313" key="4">
    <source>
        <dbReference type="EMBL" id="MXR71034.1"/>
    </source>
</evidence>
<dbReference type="InterPro" id="IPR009057">
    <property type="entry name" value="Homeodomain-like_sf"/>
</dbReference>
<proteinExistence type="inferred from homology"/>
<dbReference type="EMBL" id="WRPA01000041">
    <property type="protein sequence ID" value="MXR71034.1"/>
    <property type="molecule type" value="Genomic_DNA"/>
</dbReference>
<dbReference type="GO" id="GO:0003677">
    <property type="term" value="F:DNA binding"/>
    <property type="evidence" value="ECO:0007669"/>
    <property type="project" value="InterPro"/>
</dbReference>
<dbReference type="PROSITE" id="PS50994">
    <property type="entry name" value="INTEGRASE"/>
    <property type="match status" value="1"/>
</dbReference>
<evidence type="ECO:0000256" key="2">
    <source>
        <dbReference type="SAM" id="Coils"/>
    </source>
</evidence>
<dbReference type="GO" id="GO:0006313">
    <property type="term" value="P:DNA transposition"/>
    <property type="evidence" value="ECO:0007669"/>
    <property type="project" value="InterPro"/>
</dbReference>
<dbReference type="Gene3D" id="1.10.10.60">
    <property type="entry name" value="Homeodomain-like"/>
    <property type="match status" value="1"/>
</dbReference>
<dbReference type="SUPFAM" id="SSF46689">
    <property type="entry name" value="Homeodomain-like"/>
    <property type="match status" value="1"/>
</dbReference>
<dbReference type="PANTHER" id="PTHR46889">
    <property type="entry name" value="TRANSPOSASE INSF FOR INSERTION SEQUENCE IS3B-RELATED"/>
    <property type="match status" value="1"/>
</dbReference>
<dbReference type="SUPFAM" id="SSF53098">
    <property type="entry name" value="Ribonuclease H-like"/>
    <property type="match status" value="1"/>
</dbReference>
<dbReference type="RefSeq" id="WP_160799002.1">
    <property type="nucleotide sequence ID" value="NZ_WRPA01000041.1"/>
</dbReference>
<dbReference type="NCBIfam" id="NF033516">
    <property type="entry name" value="transpos_IS3"/>
    <property type="match status" value="1"/>
</dbReference>
<comment type="similarity">
    <text evidence="1">Belongs to the transposase 8 family.</text>
</comment>
<dbReference type="InterPro" id="IPR050900">
    <property type="entry name" value="Transposase_IS3/IS150/IS904"/>
</dbReference>
<sequence>MKNTRPTFSAEFKLEAAQLVTKQGYSIAEAASAMGVSNSAMRKWVNQLRQEQQGVSPKGAPLTPEQQRIRELEKKIRRIEEENTILKKGYGSLDVRLTEQFSLVEKLKKSHSVKRICSVFGIHRSSYKYWRGRPTTIDSKQVKLHSLVREAYEASNGSAGARTLADMVTTAGVRLTRYRATGLMKKLGLVSCQVPQHRYKKADKEHVAIPNLLDRQFAVTAPNQVWCGDVTYVWTGKRWAYLAVVLDLFARKPVGWAMSFSPDSALTSKALTMAFEARGRPKDLMFHSDQGSHYTSRRFRQQLWRYQIKQSMSRRGNCWDNSPMERFFRSLKTEWIPMTGYRDIGEAQSEISRYVTGYYSQLRPHQYNGGLTPNESERRYWLEYKTVANFS</sequence>
<evidence type="ECO:0000256" key="1">
    <source>
        <dbReference type="ARBA" id="ARBA00009964"/>
    </source>
</evidence>
<dbReference type="Pfam" id="PF00665">
    <property type="entry name" value="rve"/>
    <property type="match status" value="1"/>
</dbReference>
<feature type="domain" description="Integrase catalytic" evidence="3">
    <location>
        <begin position="218"/>
        <end position="381"/>
    </location>
</feature>
<dbReference type="Pfam" id="PF01527">
    <property type="entry name" value="HTH_Tnp_1"/>
    <property type="match status" value="1"/>
</dbReference>
<evidence type="ECO:0000259" key="3">
    <source>
        <dbReference type="PROSITE" id="PS50994"/>
    </source>
</evidence>
<reference evidence="4 5" key="1">
    <citation type="submission" date="2019-12" db="EMBL/GenBank/DDBJ databases">
        <title>Shewanella insulae sp. nov., isolated from a tidal flat.</title>
        <authorList>
            <person name="Yoon J.-H."/>
        </authorList>
    </citation>
    <scope>NUCLEOTIDE SEQUENCE [LARGE SCALE GENOMIC DNA]</scope>
    <source>
        <strain evidence="4 5">JBTF-M18</strain>
    </source>
</reference>
<keyword evidence="2" id="KW-0175">Coiled coil</keyword>
<dbReference type="Gene3D" id="3.30.420.10">
    <property type="entry name" value="Ribonuclease H-like superfamily/Ribonuclease H"/>
    <property type="match status" value="1"/>
</dbReference>
<gene>
    <name evidence="4" type="ORF">GNT65_20495</name>
</gene>
<dbReference type="Proteomes" id="UP000474778">
    <property type="component" value="Unassembled WGS sequence"/>
</dbReference>
<evidence type="ECO:0000313" key="5">
    <source>
        <dbReference type="Proteomes" id="UP000474778"/>
    </source>
</evidence>
<dbReference type="InterPro" id="IPR012337">
    <property type="entry name" value="RNaseH-like_sf"/>
</dbReference>
<dbReference type="InterPro" id="IPR002514">
    <property type="entry name" value="Transposase_8"/>
</dbReference>
<comment type="caution">
    <text evidence="4">The sequence shown here is derived from an EMBL/GenBank/DDBJ whole genome shotgun (WGS) entry which is preliminary data.</text>
</comment>
<organism evidence="4 5">
    <name type="scientific">Shewanella insulae</name>
    <dbReference type="NCBI Taxonomy" id="2681496"/>
    <lineage>
        <taxon>Bacteria</taxon>
        <taxon>Pseudomonadati</taxon>
        <taxon>Pseudomonadota</taxon>
        <taxon>Gammaproteobacteria</taxon>
        <taxon>Alteromonadales</taxon>
        <taxon>Shewanellaceae</taxon>
        <taxon>Shewanella</taxon>
    </lineage>
</organism>
<accession>A0A6L7I594</accession>